<dbReference type="Proteomes" id="UP000591735">
    <property type="component" value="Unassembled WGS sequence"/>
</dbReference>
<evidence type="ECO:0008006" key="4">
    <source>
        <dbReference type="Google" id="ProtNLM"/>
    </source>
</evidence>
<dbReference type="EMBL" id="JACHFE010000002">
    <property type="protein sequence ID" value="MBB5320597.1"/>
    <property type="molecule type" value="Genomic_DNA"/>
</dbReference>
<accession>A0A840UIE3</accession>
<proteinExistence type="predicted"/>
<keyword evidence="3" id="KW-1185">Reference proteome</keyword>
<sequence>MSVRHAFALTLLLATGASQGAVFEFSGSAVADGGKLLYSESHRIDGHCEAGRFHPDAHSARYVKPDAQKPFATKQLDYRSSPLRPVVDFEQPDFAESLEIRYPESGLASVKWRSPKGVVKRFEVPHGEDLVVDSGFDQFVRQHWQEIRAGEPVTFRFLAPTRGEHFEFVVEPASDTSIDSDVVVRLRPTNVILRLVVDPILLGYTRQGALTDYVGLTNIRRNQEENHTAHIRYQVERMPDCALTE</sequence>
<gene>
    <name evidence="2" type="ORF">HNR38_001069</name>
</gene>
<dbReference type="RefSeq" id="WP_183700530.1">
    <property type="nucleotide sequence ID" value="NZ_JACHFE010000002.1"/>
</dbReference>
<evidence type="ECO:0000313" key="3">
    <source>
        <dbReference type="Proteomes" id="UP000591735"/>
    </source>
</evidence>
<feature type="signal peptide" evidence="1">
    <location>
        <begin position="1"/>
        <end position="20"/>
    </location>
</feature>
<organism evidence="2 3">
    <name type="scientific">Marinobacter oulmenensis</name>
    <dbReference type="NCBI Taxonomy" id="643747"/>
    <lineage>
        <taxon>Bacteria</taxon>
        <taxon>Pseudomonadati</taxon>
        <taxon>Pseudomonadota</taxon>
        <taxon>Gammaproteobacteria</taxon>
        <taxon>Pseudomonadales</taxon>
        <taxon>Marinobacteraceae</taxon>
        <taxon>Marinobacter</taxon>
    </lineage>
</organism>
<name>A0A840UIE3_9GAMM</name>
<evidence type="ECO:0000256" key="1">
    <source>
        <dbReference type="SAM" id="SignalP"/>
    </source>
</evidence>
<keyword evidence="1" id="KW-0732">Signal</keyword>
<feature type="chain" id="PRO_5032635003" description="Secreted protein" evidence="1">
    <location>
        <begin position="21"/>
        <end position="245"/>
    </location>
</feature>
<evidence type="ECO:0000313" key="2">
    <source>
        <dbReference type="EMBL" id="MBB5320597.1"/>
    </source>
</evidence>
<protein>
    <recommendedName>
        <fullName evidence="4">Secreted protein</fullName>
    </recommendedName>
</protein>
<dbReference type="AlphaFoldDB" id="A0A840UIE3"/>
<comment type="caution">
    <text evidence="2">The sequence shown here is derived from an EMBL/GenBank/DDBJ whole genome shotgun (WGS) entry which is preliminary data.</text>
</comment>
<reference evidence="2 3" key="1">
    <citation type="submission" date="2020-08" db="EMBL/GenBank/DDBJ databases">
        <title>Genomic Encyclopedia of Type Strains, Phase IV (KMG-IV): sequencing the most valuable type-strain genomes for metagenomic binning, comparative biology and taxonomic classification.</title>
        <authorList>
            <person name="Goeker M."/>
        </authorList>
    </citation>
    <scope>NUCLEOTIDE SEQUENCE [LARGE SCALE GENOMIC DNA]</scope>
    <source>
        <strain evidence="2 3">DSM 22359</strain>
    </source>
</reference>